<evidence type="ECO:0000256" key="2">
    <source>
        <dbReference type="ARBA" id="ARBA00022692"/>
    </source>
</evidence>
<gene>
    <name evidence="12" type="ORF">MNOR_LOCUS30156</name>
</gene>
<evidence type="ECO:0000256" key="5">
    <source>
        <dbReference type="ARBA" id="ARBA00022833"/>
    </source>
</evidence>
<dbReference type="SMART" id="SM00184">
    <property type="entry name" value="RING"/>
    <property type="match status" value="1"/>
</dbReference>
<feature type="region of interest" description="Disordered" evidence="9">
    <location>
        <begin position="656"/>
        <end position="688"/>
    </location>
</feature>
<dbReference type="GO" id="GO:0061630">
    <property type="term" value="F:ubiquitin protein ligase activity"/>
    <property type="evidence" value="ECO:0007669"/>
    <property type="project" value="TreeGrafter"/>
</dbReference>
<dbReference type="PANTHER" id="PTHR22763:SF163">
    <property type="entry name" value="E3 UBIQUITIN-PROTEIN LIGASE RNF139"/>
    <property type="match status" value="1"/>
</dbReference>
<dbReference type="Pfam" id="PF13705">
    <property type="entry name" value="TRC8_N"/>
    <property type="match status" value="1"/>
</dbReference>
<dbReference type="GO" id="GO:0043161">
    <property type="term" value="P:proteasome-mediated ubiquitin-dependent protein catabolic process"/>
    <property type="evidence" value="ECO:0007669"/>
    <property type="project" value="TreeGrafter"/>
</dbReference>
<keyword evidence="6 10" id="KW-1133">Transmembrane helix</keyword>
<dbReference type="AlphaFoldDB" id="A0AAV2RW59"/>
<reference evidence="12 13" key="1">
    <citation type="submission" date="2024-05" db="EMBL/GenBank/DDBJ databases">
        <authorList>
            <person name="Wallberg A."/>
        </authorList>
    </citation>
    <scope>NUCLEOTIDE SEQUENCE [LARGE SCALE GENOMIC DNA]</scope>
</reference>
<dbReference type="InterPro" id="IPR050731">
    <property type="entry name" value="HRD1_E3_ubiq-ligases"/>
</dbReference>
<organism evidence="12 13">
    <name type="scientific">Meganyctiphanes norvegica</name>
    <name type="common">Northern krill</name>
    <name type="synonym">Thysanopoda norvegica</name>
    <dbReference type="NCBI Taxonomy" id="48144"/>
    <lineage>
        <taxon>Eukaryota</taxon>
        <taxon>Metazoa</taxon>
        <taxon>Ecdysozoa</taxon>
        <taxon>Arthropoda</taxon>
        <taxon>Crustacea</taxon>
        <taxon>Multicrustacea</taxon>
        <taxon>Malacostraca</taxon>
        <taxon>Eumalacostraca</taxon>
        <taxon>Eucarida</taxon>
        <taxon>Euphausiacea</taxon>
        <taxon>Euphausiidae</taxon>
        <taxon>Meganyctiphanes</taxon>
    </lineage>
</organism>
<dbReference type="SUPFAM" id="SSF57850">
    <property type="entry name" value="RING/U-box"/>
    <property type="match status" value="1"/>
</dbReference>
<feature type="transmembrane region" description="Helical" evidence="10">
    <location>
        <begin position="454"/>
        <end position="474"/>
    </location>
</feature>
<feature type="transmembrane region" description="Helical" evidence="10">
    <location>
        <begin position="351"/>
        <end position="374"/>
    </location>
</feature>
<evidence type="ECO:0000256" key="9">
    <source>
        <dbReference type="SAM" id="MobiDB-lite"/>
    </source>
</evidence>
<evidence type="ECO:0000256" key="8">
    <source>
        <dbReference type="PROSITE-ProRule" id="PRU00175"/>
    </source>
</evidence>
<keyword evidence="13" id="KW-1185">Reference proteome</keyword>
<feature type="transmembrane region" description="Helical" evidence="10">
    <location>
        <begin position="251"/>
        <end position="270"/>
    </location>
</feature>
<keyword evidence="2 10" id="KW-0812">Transmembrane</keyword>
<evidence type="ECO:0000256" key="3">
    <source>
        <dbReference type="ARBA" id="ARBA00022723"/>
    </source>
</evidence>
<feature type="compositionally biased region" description="Low complexity" evidence="9">
    <location>
        <begin position="656"/>
        <end position="671"/>
    </location>
</feature>
<sequence length="819" mass="92709">MLKIPLWETVNTNRSSFQGNKTSNGRYKYYGTTVFIDGFCVLVDEKYSLTMETLDGYPSKIIITMDGNPKFSTWKHSESKQENGTTRTDGDGELPEFAIIWVSSRTYMMRLTVYYECPIVSLPLQMPRYTCVCITVEVITVVILGILDFQRSLAPDFPMTSAVSREVSSSTRRPPRLGLWNYDSDVMSLYLTMGSLGFLFLGLHSGPVPSIVSKLLVLSYLLPTCCLLLPLPTSILMSLPVFSALLPLATIKYSIVTNLWYCAQVVFGGYQYARGVMRDYGLHSLLESEWVRLNVPNVLRTFWMIRVAQHIVLLLGEFMYVNGEYQSLLTLDLAAGYVIFKAVMTQGCETAVALLGMTSIVSYISHYIGILFQMVLLTEDDDERSMGTVCAILFFVLAEQSGLTVLEGEKRFVRLCRNFCLLFTAMLHFTHNMVNPVLMSLSASRNPALYRHARALIVCSVLVFFPLLLLWFLWTYYPLSTWLLAVSAFSIQVVVKTVVSLVIYGLFLVDAHSMTFWERLDDYVYYIRAFGNSVEFIFGILLFFNGAWIYFFESGGSIRALMMCVHAYFNIWCEARNGWIVFMKRRTAVNKINSLPEASQEQLQNHDDVCAICFQDLSSAKITKCNHYFHSVCLRKWLYVQDSCPLCHETLYKTDQPPAQEEAQPPEAAAAPEDHDRPPQQGDNDDGADRVYDAAQMADAAAAPQGGDNDGAGDKGEEYMRVSEVWGNNPNIDVILGEDMNRVVDGETTEREVVIDNEVGEALHHRNTQQNLEQDNLRTLEGQEVPQVWLGGNNDNQQMFVLRTRRSHRSPIIDQDIGQ</sequence>
<keyword evidence="5" id="KW-0862">Zinc</keyword>
<evidence type="ECO:0000313" key="12">
    <source>
        <dbReference type="EMBL" id="CAL4147946.1"/>
    </source>
</evidence>
<feature type="transmembrane region" description="Helical" evidence="10">
    <location>
        <begin position="215"/>
        <end position="239"/>
    </location>
</feature>
<feature type="transmembrane region" description="Helical" evidence="10">
    <location>
        <begin position="529"/>
        <end position="552"/>
    </location>
</feature>
<feature type="domain" description="RING-type" evidence="11">
    <location>
        <begin position="610"/>
        <end position="648"/>
    </location>
</feature>
<dbReference type="InterPro" id="IPR013083">
    <property type="entry name" value="Znf_RING/FYVE/PHD"/>
</dbReference>
<name>A0AAV2RW59_MEGNR</name>
<dbReference type="Gene3D" id="3.30.40.10">
    <property type="entry name" value="Zinc/RING finger domain, C3HC4 (zinc finger)"/>
    <property type="match status" value="1"/>
</dbReference>
<protein>
    <recommendedName>
        <fullName evidence="11">RING-type domain-containing protein</fullName>
    </recommendedName>
</protein>
<dbReference type="EMBL" id="CAXKWB010036315">
    <property type="protein sequence ID" value="CAL4147946.1"/>
    <property type="molecule type" value="Genomic_DNA"/>
</dbReference>
<feature type="transmembrane region" description="Helical" evidence="10">
    <location>
        <begin position="129"/>
        <end position="147"/>
    </location>
</feature>
<keyword evidence="3" id="KW-0479">Metal-binding</keyword>
<evidence type="ECO:0000256" key="1">
    <source>
        <dbReference type="ARBA" id="ARBA00004141"/>
    </source>
</evidence>
<keyword evidence="7 10" id="KW-0472">Membrane</keyword>
<comment type="caution">
    <text evidence="12">The sequence shown here is derived from an EMBL/GenBank/DDBJ whole genome shotgun (WGS) entry which is preliminary data.</text>
</comment>
<evidence type="ECO:0000256" key="4">
    <source>
        <dbReference type="ARBA" id="ARBA00022771"/>
    </source>
</evidence>
<dbReference type="CDD" id="cd16476">
    <property type="entry name" value="RING-H2_RNF139-like"/>
    <property type="match status" value="1"/>
</dbReference>
<evidence type="ECO:0000256" key="7">
    <source>
        <dbReference type="ARBA" id="ARBA00023136"/>
    </source>
</evidence>
<evidence type="ECO:0000259" key="11">
    <source>
        <dbReference type="PROSITE" id="PS50089"/>
    </source>
</evidence>
<feature type="non-terminal residue" evidence="12">
    <location>
        <position position="819"/>
    </location>
</feature>
<dbReference type="Pfam" id="PF13923">
    <property type="entry name" value="zf-C3HC4_2"/>
    <property type="match status" value="1"/>
</dbReference>
<dbReference type="GO" id="GO:0036513">
    <property type="term" value="C:Derlin-1 retrotranslocation complex"/>
    <property type="evidence" value="ECO:0007669"/>
    <property type="project" value="TreeGrafter"/>
</dbReference>
<evidence type="ECO:0000256" key="10">
    <source>
        <dbReference type="SAM" id="Phobius"/>
    </source>
</evidence>
<feature type="transmembrane region" description="Helical" evidence="10">
    <location>
        <begin position="481"/>
        <end position="509"/>
    </location>
</feature>
<keyword evidence="4 8" id="KW-0863">Zinc-finger</keyword>
<dbReference type="InterPro" id="IPR025754">
    <property type="entry name" value="TRC8_N_dom"/>
</dbReference>
<evidence type="ECO:0000313" key="13">
    <source>
        <dbReference type="Proteomes" id="UP001497623"/>
    </source>
</evidence>
<accession>A0AAV2RW59</accession>
<dbReference type="Proteomes" id="UP001497623">
    <property type="component" value="Unassembled WGS sequence"/>
</dbReference>
<proteinExistence type="predicted"/>
<feature type="transmembrane region" description="Helical" evidence="10">
    <location>
        <begin position="386"/>
        <end position="406"/>
    </location>
</feature>
<comment type="subcellular location">
    <subcellularLocation>
        <location evidence="1">Membrane</location>
        <topology evidence="1">Multi-pass membrane protein</topology>
    </subcellularLocation>
</comment>
<dbReference type="InterPro" id="IPR001841">
    <property type="entry name" value="Znf_RING"/>
</dbReference>
<dbReference type="GO" id="GO:0036503">
    <property type="term" value="P:ERAD pathway"/>
    <property type="evidence" value="ECO:0007669"/>
    <property type="project" value="TreeGrafter"/>
</dbReference>
<dbReference type="PROSITE" id="PS50089">
    <property type="entry name" value="ZF_RING_2"/>
    <property type="match status" value="1"/>
</dbReference>
<dbReference type="GO" id="GO:0008270">
    <property type="term" value="F:zinc ion binding"/>
    <property type="evidence" value="ECO:0007669"/>
    <property type="project" value="UniProtKB-KW"/>
</dbReference>
<evidence type="ECO:0000256" key="6">
    <source>
        <dbReference type="ARBA" id="ARBA00022989"/>
    </source>
</evidence>
<feature type="transmembrane region" description="Helical" evidence="10">
    <location>
        <begin position="186"/>
        <end position="203"/>
    </location>
</feature>
<dbReference type="PANTHER" id="PTHR22763">
    <property type="entry name" value="RING ZINC FINGER PROTEIN"/>
    <property type="match status" value="1"/>
</dbReference>